<comment type="caution">
    <text evidence="1">The sequence shown here is derived from an EMBL/GenBank/DDBJ whole genome shotgun (WGS) entry which is preliminary data.</text>
</comment>
<sequence>MGPLKGLSQELLHSVRQGEILHLGRLKLADVVVKVASDQLEIDWEHLIYLKNVRGANRQSHTIIWTSTAGFFKVDMGAQQVVNLRANTGVLCWLDMQVYVDQYNQAQQGRLPIESSLMYVLGNLRLVQAGNKDDKQQNWLNGAMVETLNATTRKKESLVLLDENVEVLINEAPEKLRRRIKCANWIHSEQQKHLKLVNHQHDKDYDNRDLYGYAHYQAQRAHLHEQHVSRDTLLVQQALAVYEVVAPAEVVSKLVQRLRNNTGNRL</sequence>
<organism evidence="1 2">
    <name type="scientific">Levilactobacillus spicheri</name>
    <dbReference type="NCBI Taxonomy" id="216463"/>
    <lineage>
        <taxon>Bacteria</taxon>
        <taxon>Bacillati</taxon>
        <taxon>Bacillota</taxon>
        <taxon>Bacilli</taxon>
        <taxon>Lactobacillales</taxon>
        <taxon>Lactobacillaceae</taxon>
        <taxon>Levilactobacillus</taxon>
    </lineage>
</organism>
<dbReference type="OrthoDB" id="2324158at2"/>
<name>A0A0F3RV44_9LACO</name>
<dbReference type="Proteomes" id="UP000033491">
    <property type="component" value="Unassembled WGS sequence"/>
</dbReference>
<evidence type="ECO:0000313" key="1">
    <source>
        <dbReference type="EMBL" id="KJW13856.1"/>
    </source>
</evidence>
<gene>
    <name evidence="1" type="ORF">VC81_01380</name>
</gene>
<protein>
    <submittedName>
        <fullName evidence="1">Uncharacterized protein</fullName>
    </submittedName>
</protein>
<evidence type="ECO:0000313" key="2">
    <source>
        <dbReference type="Proteomes" id="UP000033491"/>
    </source>
</evidence>
<dbReference type="EMBL" id="JZCR01000003">
    <property type="protein sequence ID" value="KJW13856.1"/>
    <property type="molecule type" value="Genomic_DNA"/>
</dbReference>
<accession>A0A0F3RV44</accession>
<reference evidence="1 2" key="1">
    <citation type="submission" date="2015-03" db="EMBL/GenBank/DDBJ databases">
        <authorList>
            <person name="Zheng J."/>
            <person name="Ganezle M."/>
        </authorList>
    </citation>
    <scope>NUCLEOTIDE SEQUENCE [LARGE SCALE GENOMIC DNA]</scope>
    <source>
        <strain evidence="1 2">LP38</strain>
    </source>
</reference>
<dbReference type="PATRIC" id="fig|216463.3.peg.2067"/>
<proteinExistence type="predicted"/>
<dbReference type="AlphaFoldDB" id="A0A0F3RV44"/>
<dbReference type="RefSeq" id="WP_045806352.1">
    <property type="nucleotide sequence ID" value="NZ_JZCR01000003.1"/>
</dbReference>